<dbReference type="GO" id="GO:0016491">
    <property type="term" value="F:oxidoreductase activity"/>
    <property type="evidence" value="ECO:0007669"/>
    <property type="project" value="UniProtKB-KW"/>
</dbReference>
<proteinExistence type="predicted"/>
<dbReference type="Proteomes" id="UP000241247">
    <property type="component" value="Unassembled WGS sequence"/>
</dbReference>
<dbReference type="SUPFAM" id="SSF51905">
    <property type="entry name" value="FAD/NAD(P)-binding domain"/>
    <property type="match status" value="1"/>
</dbReference>
<organism evidence="3 4">
    <name type="scientific">Mycoplana dimorpha</name>
    <dbReference type="NCBI Taxonomy" id="28320"/>
    <lineage>
        <taxon>Bacteria</taxon>
        <taxon>Pseudomonadati</taxon>
        <taxon>Pseudomonadota</taxon>
        <taxon>Alphaproteobacteria</taxon>
        <taxon>Hyphomicrobiales</taxon>
        <taxon>Rhizobiaceae</taxon>
        <taxon>Mycoplana</taxon>
    </lineage>
</organism>
<keyword evidence="1" id="KW-0560">Oxidoreductase</keyword>
<sequence>MYDPLVHPFPDQNQPDPDSYWLKLSGAVAPDDDGPVAGDADVDVAIIGGGYTGLSAALALARDHGIKATVLEARSSSWGCSGRNGSFARISGGRVPWSRLVKTYGADVARAYFQELRQGLDTVRGLIADGEIECAKQPDGVYKVATFGPHADSLRREEELYNTVLGYPARYVEASDLRGIHEGPESNGALYLPDGFSLNPLALARGLHRMARGHGARIHTNSPVTQWIDEGGVHRLVTPTGTIRARRVIVATNGYTSSRLHPRLAARVLPVHSQIIVTAPMSDAQVAASLPSGKCMFDTRELLFYYRRLPDNRMLFGGRSAISGADASAPRHRQYLYDAMVRKFPAIGGIGVEHWWGGWVAVTRNSLPFCYKVPGAGDVFTAGGYAGSGVSCSIHMGTKLAMMAAGRPYETAASFLTSQPGRYPFASFLRLGQWMAYRWLHAKDAREAKRAG</sequence>
<keyword evidence="4" id="KW-1185">Reference proteome</keyword>
<evidence type="ECO:0000313" key="4">
    <source>
        <dbReference type="Proteomes" id="UP000241247"/>
    </source>
</evidence>
<dbReference type="Gene3D" id="3.50.50.60">
    <property type="entry name" value="FAD/NAD(P)-binding domain"/>
    <property type="match status" value="1"/>
</dbReference>
<accession>A0A2T5B3R4</accession>
<dbReference type="AlphaFoldDB" id="A0A2T5B3R4"/>
<dbReference type="GO" id="GO:0005737">
    <property type="term" value="C:cytoplasm"/>
    <property type="evidence" value="ECO:0007669"/>
    <property type="project" value="TreeGrafter"/>
</dbReference>
<dbReference type="InterPro" id="IPR036188">
    <property type="entry name" value="FAD/NAD-bd_sf"/>
</dbReference>
<comment type="caution">
    <text evidence="3">The sequence shown here is derived from an EMBL/GenBank/DDBJ whole genome shotgun (WGS) entry which is preliminary data.</text>
</comment>
<dbReference type="InterPro" id="IPR006076">
    <property type="entry name" value="FAD-dep_OxRdtase"/>
</dbReference>
<reference evidence="3 4" key="1">
    <citation type="submission" date="2018-04" db="EMBL/GenBank/DDBJ databases">
        <title>Genomic Encyclopedia of Type Strains, Phase IV (KMG-IV): sequencing the most valuable type-strain genomes for metagenomic binning, comparative biology and taxonomic classification.</title>
        <authorList>
            <person name="Goeker M."/>
        </authorList>
    </citation>
    <scope>NUCLEOTIDE SEQUENCE [LARGE SCALE GENOMIC DNA]</scope>
    <source>
        <strain evidence="3 4">DSM 7138</strain>
    </source>
</reference>
<dbReference type="Gene3D" id="3.30.9.10">
    <property type="entry name" value="D-Amino Acid Oxidase, subunit A, domain 2"/>
    <property type="match status" value="1"/>
</dbReference>
<evidence type="ECO:0000259" key="2">
    <source>
        <dbReference type="Pfam" id="PF01266"/>
    </source>
</evidence>
<dbReference type="OrthoDB" id="9814969at2"/>
<dbReference type="Pfam" id="PF01266">
    <property type="entry name" value="DAO"/>
    <property type="match status" value="1"/>
</dbReference>
<name>A0A2T5B3R4_MYCDI</name>
<dbReference type="EMBL" id="PZZZ01000006">
    <property type="protein sequence ID" value="PTM93609.1"/>
    <property type="molecule type" value="Genomic_DNA"/>
</dbReference>
<feature type="domain" description="FAD dependent oxidoreductase" evidence="2">
    <location>
        <begin position="43"/>
        <end position="401"/>
    </location>
</feature>
<dbReference type="PANTHER" id="PTHR13847">
    <property type="entry name" value="SARCOSINE DEHYDROGENASE-RELATED"/>
    <property type="match status" value="1"/>
</dbReference>
<evidence type="ECO:0000256" key="1">
    <source>
        <dbReference type="ARBA" id="ARBA00023002"/>
    </source>
</evidence>
<dbReference type="RefSeq" id="WP_108003925.1">
    <property type="nucleotide sequence ID" value="NZ_JBHEEX010000005.1"/>
</dbReference>
<evidence type="ECO:0000313" key="3">
    <source>
        <dbReference type="EMBL" id="PTM93609.1"/>
    </source>
</evidence>
<protein>
    <submittedName>
        <fullName evidence="3">Taurine dehydrogenase large subunit</fullName>
    </submittedName>
</protein>
<dbReference type="PANTHER" id="PTHR13847:SF281">
    <property type="entry name" value="FAD DEPENDENT OXIDOREDUCTASE DOMAIN-CONTAINING PROTEIN"/>
    <property type="match status" value="1"/>
</dbReference>
<gene>
    <name evidence="3" type="ORF">C7449_106295</name>
</gene>